<gene>
    <name evidence="5" type="ORF">Hamer_G012580</name>
</gene>
<evidence type="ECO:0000313" key="6">
    <source>
        <dbReference type="Proteomes" id="UP000747542"/>
    </source>
</evidence>
<dbReference type="OrthoDB" id="6365110at2759"/>
<keyword evidence="3" id="KW-0732">Signal</keyword>
<dbReference type="SMART" id="SM00409">
    <property type="entry name" value="IG"/>
    <property type="match status" value="1"/>
</dbReference>
<feature type="region of interest" description="Disordered" evidence="1">
    <location>
        <begin position="219"/>
        <end position="254"/>
    </location>
</feature>
<dbReference type="PROSITE" id="PS50835">
    <property type="entry name" value="IG_LIKE"/>
    <property type="match status" value="1"/>
</dbReference>
<feature type="chain" id="PRO_5035229473" description="Ig-like domain-containing protein" evidence="3">
    <location>
        <begin position="17"/>
        <end position="465"/>
    </location>
</feature>
<feature type="transmembrane region" description="Helical" evidence="2">
    <location>
        <begin position="401"/>
        <end position="422"/>
    </location>
</feature>
<evidence type="ECO:0000313" key="5">
    <source>
        <dbReference type="EMBL" id="KAG7171004.1"/>
    </source>
</evidence>
<evidence type="ECO:0000256" key="3">
    <source>
        <dbReference type="SAM" id="SignalP"/>
    </source>
</evidence>
<keyword evidence="6" id="KW-1185">Reference proteome</keyword>
<comment type="caution">
    <text evidence="5">The sequence shown here is derived from an EMBL/GenBank/DDBJ whole genome shotgun (WGS) entry which is preliminary data.</text>
</comment>
<feature type="region of interest" description="Disordered" evidence="1">
    <location>
        <begin position="64"/>
        <end position="83"/>
    </location>
</feature>
<feature type="region of interest" description="Disordered" evidence="1">
    <location>
        <begin position="93"/>
        <end position="130"/>
    </location>
</feature>
<feature type="compositionally biased region" description="Low complexity" evidence="1">
    <location>
        <begin position="220"/>
        <end position="234"/>
    </location>
</feature>
<proteinExistence type="predicted"/>
<feature type="compositionally biased region" description="Basic and acidic residues" evidence="1">
    <location>
        <begin position="64"/>
        <end position="79"/>
    </location>
</feature>
<dbReference type="EMBL" id="JAHLQT010013238">
    <property type="protein sequence ID" value="KAG7171004.1"/>
    <property type="molecule type" value="Genomic_DNA"/>
</dbReference>
<keyword evidence="2" id="KW-0812">Transmembrane</keyword>
<protein>
    <recommendedName>
        <fullName evidence="4">Ig-like domain-containing protein</fullName>
    </recommendedName>
</protein>
<feature type="domain" description="Ig-like" evidence="4">
    <location>
        <begin position="255"/>
        <end position="368"/>
    </location>
</feature>
<organism evidence="5 6">
    <name type="scientific">Homarus americanus</name>
    <name type="common">American lobster</name>
    <dbReference type="NCBI Taxonomy" id="6706"/>
    <lineage>
        <taxon>Eukaryota</taxon>
        <taxon>Metazoa</taxon>
        <taxon>Ecdysozoa</taxon>
        <taxon>Arthropoda</taxon>
        <taxon>Crustacea</taxon>
        <taxon>Multicrustacea</taxon>
        <taxon>Malacostraca</taxon>
        <taxon>Eumalacostraca</taxon>
        <taxon>Eucarida</taxon>
        <taxon>Decapoda</taxon>
        <taxon>Pleocyemata</taxon>
        <taxon>Astacidea</taxon>
        <taxon>Nephropoidea</taxon>
        <taxon>Nephropidae</taxon>
        <taxon>Homarus</taxon>
    </lineage>
</organism>
<dbReference type="AlphaFoldDB" id="A0A8J5N105"/>
<feature type="signal peptide" evidence="3">
    <location>
        <begin position="1"/>
        <end position="16"/>
    </location>
</feature>
<keyword evidence="2" id="KW-0472">Membrane</keyword>
<reference evidence="5" key="1">
    <citation type="journal article" date="2021" name="Sci. Adv.">
        <title>The American lobster genome reveals insights on longevity, neural, and immune adaptations.</title>
        <authorList>
            <person name="Polinski J.M."/>
            <person name="Zimin A.V."/>
            <person name="Clark K.F."/>
            <person name="Kohn A.B."/>
            <person name="Sadowski N."/>
            <person name="Timp W."/>
            <person name="Ptitsyn A."/>
            <person name="Khanna P."/>
            <person name="Romanova D.Y."/>
            <person name="Williams P."/>
            <person name="Greenwood S.J."/>
            <person name="Moroz L.L."/>
            <person name="Walt D.R."/>
            <person name="Bodnar A.G."/>
        </authorList>
    </citation>
    <scope>NUCLEOTIDE SEQUENCE</scope>
    <source>
        <strain evidence="5">GMGI-L3</strain>
    </source>
</reference>
<sequence length="465" mass="52049">MHSMYILLLLVGHVMCIPERVFVKLANGGTSRPILVQPLYHHHGLPYDGTSKGKHKLPVPEALSQDHENKASEQGDSVHAKGTGEMNSIQENITRNLPKDSLQVNPQIGPKESDSYGKNAAESNSQQDRIDKSNDAFQDKTQDAKTLNVHPSVLSDNGDTNLNENFHLGVIMKDEDNFRLERDTNYDDPDITRSTGIIISTLAPITIKTTSKATSEETKYTTTTSIKPTTTPKEPMSTSYTTRVSPTSPLTNSPPPVLPCHESCLKALNATHLYSNNSLILGQGSDLTLFCELPLDASFYIENLIWLFHPYNSPNGQCSLTTQEFISSCYGFQSVKNTDDRNDTFLRETITLDNIQVNHTGQYMCQVQITCCPDSKEHIMNQERILQVTVQVWTSNYTLDLTVAGSTVICLLLLLIGVNYYLHKCRNDDYVMVEDQIKEMKPTTVLHLPLIEDQDNDSFDSNFDE</sequence>
<keyword evidence="2" id="KW-1133">Transmembrane helix</keyword>
<evidence type="ECO:0000259" key="4">
    <source>
        <dbReference type="PROSITE" id="PS50835"/>
    </source>
</evidence>
<evidence type="ECO:0000256" key="1">
    <source>
        <dbReference type="SAM" id="MobiDB-lite"/>
    </source>
</evidence>
<dbReference type="InterPro" id="IPR007110">
    <property type="entry name" value="Ig-like_dom"/>
</dbReference>
<dbReference type="InterPro" id="IPR003599">
    <property type="entry name" value="Ig_sub"/>
</dbReference>
<name>A0A8J5N105_HOMAM</name>
<dbReference type="Proteomes" id="UP000747542">
    <property type="component" value="Unassembled WGS sequence"/>
</dbReference>
<accession>A0A8J5N105</accession>
<evidence type="ECO:0000256" key="2">
    <source>
        <dbReference type="SAM" id="Phobius"/>
    </source>
</evidence>